<proteinExistence type="predicted"/>
<protein>
    <submittedName>
        <fullName evidence="1">Uncharacterized protein</fullName>
    </submittedName>
</protein>
<evidence type="ECO:0000313" key="1">
    <source>
        <dbReference type="EMBL" id="SDY82831.1"/>
    </source>
</evidence>
<accession>A0A1H3N1J4</accession>
<sequence length="46" mass="5184">MDNNLFDHLILSIKEAGAIKNDEIHARLAVLNKFTELGRPHTQVVT</sequence>
<name>A0A1H3N1J4_9GAMM</name>
<dbReference type="STRING" id="595670.SAMN05421643_1354"/>
<dbReference type="Proteomes" id="UP000199035">
    <property type="component" value="Unassembled WGS sequence"/>
</dbReference>
<dbReference type="RefSeq" id="WP_019383597.1">
    <property type="nucleotide sequence ID" value="NZ_FNPK01000035.1"/>
</dbReference>
<gene>
    <name evidence="1" type="ORF">SAMN05421643_1354</name>
</gene>
<dbReference type="EMBL" id="FNPK01000035">
    <property type="protein sequence ID" value="SDY82831.1"/>
    <property type="molecule type" value="Genomic_DNA"/>
</dbReference>
<reference evidence="2" key="1">
    <citation type="submission" date="2016-10" db="EMBL/GenBank/DDBJ databases">
        <authorList>
            <person name="Varghese N."/>
            <person name="Submissions S."/>
        </authorList>
    </citation>
    <scope>NUCLEOTIDE SEQUENCE [LARGE SCALE GENOMIC DNA]</scope>
    <source>
        <strain evidence="2">ANC 5109</strain>
    </source>
</reference>
<evidence type="ECO:0000313" key="2">
    <source>
        <dbReference type="Proteomes" id="UP000199035"/>
    </source>
</evidence>
<organism evidence="1 2">
    <name type="scientific">Acinetobacter kyonggiensis</name>
    <dbReference type="NCBI Taxonomy" id="595670"/>
    <lineage>
        <taxon>Bacteria</taxon>
        <taxon>Pseudomonadati</taxon>
        <taxon>Pseudomonadota</taxon>
        <taxon>Gammaproteobacteria</taxon>
        <taxon>Moraxellales</taxon>
        <taxon>Moraxellaceae</taxon>
        <taxon>Acinetobacter</taxon>
    </lineage>
</organism>
<dbReference type="AlphaFoldDB" id="A0A1H3N1J4"/>
<keyword evidence="2" id="KW-1185">Reference proteome</keyword>